<dbReference type="AlphaFoldDB" id="A0A124GMS8"/>
<protein>
    <submittedName>
        <fullName evidence="1">Uncharacterized protein</fullName>
    </submittedName>
</protein>
<reference evidence="1" key="1">
    <citation type="journal article" date="2015" name="Genome Biol. Evol.">
        <title>Organellar Genomes of White Spruce (Picea glauca): Assembly and Annotation.</title>
        <authorList>
            <person name="Jackman S.D."/>
            <person name="Warren R.L."/>
            <person name="Gibb E.A."/>
            <person name="Vandervalk B.P."/>
            <person name="Mohamadi H."/>
            <person name="Chu J."/>
            <person name="Raymond A."/>
            <person name="Pleasance S."/>
            <person name="Coope R."/>
            <person name="Wildung M.R."/>
            <person name="Ritland C.E."/>
            <person name="Bousquet J."/>
            <person name="Jones S.J."/>
            <person name="Bohlmann J."/>
            <person name="Birol I."/>
        </authorList>
    </citation>
    <scope>NUCLEOTIDE SEQUENCE [LARGE SCALE GENOMIC DNA]</scope>
    <source>
        <tissue evidence="1">Flushing bud</tissue>
    </source>
</reference>
<name>A0A124GMS8_PICGL</name>
<gene>
    <name evidence="1" type="ORF">ABT39_MTgene1698</name>
</gene>
<dbReference type="EMBL" id="LKAM01000011">
    <property type="protein sequence ID" value="KUM46596.1"/>
    <property type="molecule type" value="Genomic_DNA"/>
</dbReference>
<comment type="caution">
    <text evidence="1">The sequence shown here is derived from an EMBL/GenBank/DDBJ whole genome shotgun (WGS) entry which is preliminary data.</text>
</comment>
<organism evidence="1">
    <name type="scientific">Picea glauca</name>
    <name type="common">White spruce</name>
    <name type="synonym">Pinus glauca</name>
    <dbReference type="NCBI Taxonomy" id="3330"/>
    <lineage>
        <taxon>Eukaryota</taxon>
        <taxon>Viridiplantae</taxon>
        <taxon>Streptophyta</taxon>
        <taxon>Embryophyta</taxon>
        <taxon>Tracheophyta</taxon>
        <taxon>Spermatophyta</taxon>
        <taxon>Pinopsida</taxon>
        <taxon>Pinidae</taxon>
        <taxon>Conifers I</taxon>
        <taxon>Pinales</taxon>
        <taxon>Pinaceae</taxon>
        <taxon>Picea</taxon>
    </lineage>
</organism>
<geneLocation type="mitochondrion" evidence="1"/>
<evidence type="ECO:0000313" key="1">
    <source>
        <dbReference type="EMBL" id="KUM46596.1"/>
    </source>
</evidence>
<sequence>MADLSLIIYRYYPIQLYNGMLRCSVWGSRYSGCGILGFVSMAGKYEPRSIESKDTAGGALLRTL</sequence>
<proteinExistence type="predicted"/>
<keyword evidence="1" id="KW-0496">Mitochondrion</keyword>
<accession>A0A124GMS8</accession>